<name>E7QUQ3_HALPU</name>
<feature type="domain" description="DUF7344" evidence="1">
    <location>
        <begin position="11"/>
        <end position="88"/>
    </location>
</feature>
<dbReference type="RefSeq" id="WP_007980347.1">
    <property type="nucleotide sequence ID" value="NZ_AEMG01000012.1"/>
</dbReference>
<organism evidence="2 4">
    <name type="scientific">Haladaptatus paucihalophilus DX253</name>
    <dbReference type="NCBI Taxonomy" id="797209"/>
    <lineage>
        <taxon>Archaea</taxon>
        <taxon>Methanobacteriati</taxon>
        <taxon>Methanobacteriota</taxon>
        <taxon>Stenosarchaea group</taxon>
        <taxon>Halobacteria</taxon>
        <taxon>Halobacteriales</taxon>
        <taxon>Haladaptataceae</taxon>
        <taxon>Haladaptatus</taxon>
    </lineage>
</organism>
<dbReference type="InterPro" id="IPR055768">
    <property type="entry name" value="DUF7344"/>
</dbReference>
<reference evidence="3" key="2">
    <citation type="submission" date="2016-11" db="EMBL/GenBank/DDBJ databases">
        <authorList>
            <person name="Jaros S."/>
            <person name="Januszkiewicz K."/>
            <person name="Wedrychowicz H."/>
        </authorList>
    </citation>
    <scope>NUCLEOTIDE SEQUENCE [LARGE SCALE GENOMIC DNA]</scope>
    <source>
        <strain evidence="3">DX253</strain>
    </source>
</reference>
<dbReference type="Proteomes" id="UP000184203">
    <property type="component" value="Unassembled WGS sequence"/>
</dbReference>
<dbReference type="eggNOG" id="arCOG03828">
    <property type="taxonomic scope" value="Archaea"/>
</dbReference>
<reference evidence="5" key="3">
    <citation type="submission" date="2016-11" db="EMBL/GenBank/DDBJ databases">
        <authorList>
            <person name="Varghese N."/>
            <person name="Submissions S."/>
        </authorList>
    </citation>
    <scope>NUCLEOTIDE SEQUENCE [LARGE SCALE GENOMIC DNA]</scope>
    <source>
        <strain evidence="5">DX253</strain>
    </source>
</reference>
<dbReference type="EMBL" id="FRAN01000001">
    <property type="protein sequence ID" value="SHJ96429.1"/>
    <property type="molecule type" value="Genomic_DNA"/>
</dbReference>
<sequence>MDHGLPLSRSFDVLSHYRRRLVLYHLLETFDGAVHHDALAEIIVNETDGMEVTAETHDRAMTSLRHVHFPKLADAGLIESGREENTVRLRTLPTMVERLLDLSSDYEMGTPSRR</sequence>
<keyword evidence="5" id="KW-1185">Reference proteome</keyword>
<evidence type="ECO:0000313" key="3">
    <source>
        <dbReference type="EMBL" id="SHJ96429.1"/>
    </source>
</evidence>
<dbReference type="AlphaFoldDB" id="E7QUQ3"/>
<evidence type="ECO:0000313" key="5">
    <source>
        <dbReference type="Proteomes" id="UP000184203"/>
    </source>
</evidence>
<evidence type="ECO:0000259" key="1">
    <source>
        <dbReference type="Pfam" id="PF24035"/>
    </source>
</evidence>
<dbReference type="Proteomes" id="UP000003751">
    <property type="component" value="Unassembled WGS sequence"/>
</dbReference>
<dbReference type="EMBL" id="AEMG01000012">
    <property type="protein sequence ID" value="EFW91710.1"/>
    <property type="molecule type" value="Genomic_DNA"/>
</dbReference>
<accession>E7QUQ3</accession>
<dbReference type="Gene3D" id="1.10.10.10">
    <property type="entry name" value="Winged helix-like DNA-binding domain superfamily/Winged helix DNA-binding domain"/>
    <property type="match status" value="1"/>
</dbReference>
<dbReference type="InterPro" id="IPR036388">
    <property type="entry name" value="WH-like_DNA-bd_sf"/>
</dbReference>
<evidence type="ECO:0000313" key="2">
    <source>
        <dbReference type="EMBL" id="EFW91710.1"/>
    </source>
</evidence>
<dbReference type="Pfam" id="PF24035">
    <property type="entry name" value="DUF7344"/>
    <property type="match status" value="1"/>
</dbReference>
<protein>
    <recommendedName>
        <fullName evidence="1">DUF7344 domain-containing protein</fullName>
    </recommendedName>
</protein>
<reference evidence="2 4" key="1">
    <citation type="journal article" date="2014" name="ISME J.">
        <title>Trehalose/2-sulfotrehalose biosynthesis and glycine-betaine uptake are widely spread mechanisms for osmoadaptation in the Halobacteriales.</title>
        <authorList>
            <person name="Youssef N.H."/>
            <person name="Savage-Ashlock K.N."/>
            <person name="McCully A.L."/>
            <person name="Luedtke B."/>
            <person name="Shaw E.I."/>
            <person name="Hoff W.D."/>
            <person name="Elshahed M.S."/>
        </authorList>
    </citation>
    <scope>NUCLEOTIDE SEQUENCE [LARGE SCALE GENOMIC DNA]</scope>
    <source>
        <strain evidence="2 4">DX253</strain>
    </source>
</reference>
<evidence type="ECO:0000313" key="4">
    <source>
        <dbReference type="Proteomes" id="UP000003751"/>
    </source>
</evidence>
<proteinExistence type="predicted"/>
<dbReference type="PATRIC" id="fig|797209.4.peg.2496"/>
<dbReference type="OrthoDB" id="268699at2157"/>
<gene>
    <name evidence="3" type="ORF">SAMN05444342_0092</name>
    <name evidence="2" type="ORF">ZOD2009_12687</name>
</gene>